<reference evidence="2 3" key="1">
    <citation type="submission" date="2023-07" db="EMBL/GenBank/DDBJ databases">
        <title>Genomic Encyclopedia of Type Strains, Phase IV (KMG-IV): sequencing the most valuable type-strain genomes for metagenomic binning, comparative biology and taxonomic classification.</title>
        <authorList>
            <person name="Goeker M."/>
        </authorList>
    </citation>
    <scope>NUCLEOTIDE SEQUENCE [LARGE SCALE GENOMIC DNA]</scope>
    <source>
        <strain evidence="2 3">DSM 4006</strain>
    </source>
</reference>
<protein>
    <submittedName>
        <fullName evidence="2">ATP-dependent endonuclease of OLD family</fullName>
    </submittedName>
</protein>
<dbReference type="SUPFAM" id="SSF52540">
    <property type="entry name" value="P-loop containing nucleoside triphosphate hydrolases"/>
    <property type="match status" value="1"/>
</dbReference>
<keyword evidence="2" id="KW-0540">Nuclease</keyword>
<evidence type="ECO:0000313" key="2">
    <source>
        <dbReference type="EMBL" id="MDQ0190651.1"/>
    </source>
</evidence>
<dbReference type="Gene3D" id="3.40.50.300">
    <property type="entry name" value="P-loop containing nucleotide triphosphate hydrolases"/>
    <property type="match status" value="1"/>
</dbReference>
<feature type="domain" description="Endonuclease GajA/Old nuclease/RecF-like AAA" evidence="1">
    <location>
        <begin position="1"/>
        <end position="51"/>
    </location>
</feature>
<feature type="domain" description="Endonuclease GajA/Old nuclease/RecF-like AAA" evidence="1">
    <location>
        <begin position="310"/>
        <end position="411"/>
    </location>
</feature>
<keyword evidence="3" id="KW-1185">Reference proteome</keyword>
<dbReference type="Proteomes" id="UP001232973">
    <property type="component" value="Unassembled WGS sequence"/>
</dbReference>
<dbReference type="GO" id="GO:0004519">
    <property type="term" value="F:endonuclease activity"/>
    <property type="evidence" value="ECO:0007669"/>
    <property type="project" value="UniProtKB-KW"/>
</dbReference>
<dbReference type="PANTHER" id="PTHR43581:SF3">
    <property type="entry name" value="AAA+ ATPASE DOMAIN-CONTAINING PROTEIN"/>
    <property type="match status" value="1"/>
</dbReference>
<dbReference type="Pfam" id="PF13175">
    <property type="entry name" value="AAA_15"/>
    <property type="match status" value="2"/>
</dbReference>
<sequence>MRLTEVTVQYFKNFVEPQTIEIEADVTCFIGKNESGKTTILQAIHRVHPANGNEQKNRFDLTTEYPRWRLARDRRNNENIMDTKPVTLTFILDDEDRAALKDLVESELPEGAILRVSKTYANELKMVLQAPLDAVVQAAAEAAELSAEDASQLLQTAPTCSEAAALARRRAEELAGESALQSKAWTTLANRIDEWAYLVDGAEQDDVCDDILELVPKTFYFSNYQNLPGEADLTDLASKVQAGQALNEEEETIVALLQHAGERPEDFLDDNYDSRKAELQAASVDLTRHAFEYWRQNTDLEVVFDTDNVSVGQHPNGGHIMHRLLKIQLRDGRHGGVETNFSTRSSGFQWFFSFFAAFSAHQESEEPIIVLLDEPGTSLHGDAQRDFVRFIMRELGASKQTLYTTHSQHMVDPTRYEKLRGVHDRSTRENPDNGVSVTKVNLSADRDTILPVESALGYSVSQHLFLGSGQHLAVEGSSDFVYLQRFTEYLISHGQVGLDPRLSIIPVGSVDNMPVFIALLGRRLRVSALVDGDRSTKKLERILAAARDNEVNENAIVVCSDVGAHLPRNADVEDLFDTADYLRLYNWAFNSNLTPEDLPQTSEPIIRRVTICRGEFDHALPAHAFTHHRDEFFASVHDQTIKNFSKLFVLLNSTVTND</sequence>
<gene>
    <name evidence="2" type="ORF">J2S03_002518</name>
</gene>
<evidence type="ECO:0000313" key="3">
    <source>
        <dbReference type="Proteomes" id="UP001232973"/>
    </source>
</evidence>
<dbReference type="InterPro" id="IPR041685">
    <property type="entry name" value="AAA_GajA/Old/RecF-like"/>
</dbReference>
<dbReference type="InterPro" id="IPR051396">
    <property type="entry name" value="Bact_Antivir_Def_Nuclease"/>
</dbReference>
<dbReference type="InterPro" id="IPR027417">
    <property type="entry name" value="P-loop_NTPase"/>
</dbReference>
<keyword evidence="2" id="KW-0255">Endonuclease</keyword>
<dbReference type="PANTHER" id="PTHR43581">
    <property type="entry name" value="ATP/GTP PHOSPHATASE"/>
    <property type="match status" value="1"/>
</dbReference>
<dbReference type="CDD" id="cd00267">
    <property type="entry name" value="ABC_ATPase"/>
    <property type="match status" value="1"/>
</dbReference>
<dbReference type="RefSeq" id="WP_274456620.1">
    <property type="nucleotide sequence ID" value="NZ_CP067097.1"/>
</dbReference>
<name>A0ABT9XLR0_9BACL</name>
<evidence type="ECO:0000259" key="1">
    <source>
        <dbReference type="Pfam" id="PF13175"/>
    </source>
</evidence>
<organism evidence="2 3">
    <name type="scientific">Alicyclobacillus cycloheptanicus</name>
    <dbReference type="NCBI Taxonomy" id="1457"/>
    <lineage>
        <taxon>Bacteria</taxon>
        <taxon>Bacillati</taxon>
        <taxon>Bacillota</taxon>
        <taxon>Bacilli</taxon>
        <taxon>Bacillales</taxon>
        <taxon>Alicyclobacillaceae</taxon>
        <taxon>Alicyclobacillus</taxon>
    </lineage>
</organism>
<comment type="caution">
    <text evidence="2">The sequence shown here is derived from an EMBL/GenBank/DDBJ whole genome shotgun (WGS) entry which is preliminary data.</text>
</comment>
<accession>A0ABT9XLR0</accession>
<proteinExistence type="predicted"/>
<keyword evidence="2" id="KW-0378">Hydrolase</keyword>
<dbReference type="EMBL" id="JAUSTP010000021">
    <property type="protein sequence ID" value="MDQ0190651.1"/>
    <property type="molecule type" value="Genomic_DNA"/>
</dbReference>